<dbReference type="Pfam" id="PF00012">
    <property type="entry name" value="HSP70"/>
    <property type="match status" value="1"/>
</dbReference>
<evidence type="ECO:0000256" key="1">
    <source>
        <dbReference type="ARBA" id="ARBA00007381"/>
    </source>
</evidence>
<proteinExistence type="inferred from homology"/>
<organism evidence="8 9">
    <name type="scientific">Nocardia alba</name>
    <dbReference type="NCBI Taxonomy" id="225051"/>
    <lineage>
        <taxon>Bacteria</taxon>
        <taxon>Bacillati</taxon>
        <taxon>Actinomycetota</taxon>
        <taxon>Actinomycetes</taxon>
        <taxon>Mycobacteriales</taxon>
        <taxon>Nocardiaceae</taxon>
        <taxon>Nocardia</taxon>
    </lineage>
</organism>
<dbReference type="Proteomes" id="UP000294856">
    <property type="component" value="Unassembled WGS sequence"/>
</dbReference>
<dbReference type="OrthoDB" id="9766019at2"/>
<keyword evidence="3 7" id="KW-0547">Nucleotide-binding</keyword>
<dbReference type="InterPro" id="IPR013126">
    <property type="entry name" value="Hsp_70_fam"/>
</dbReference>
<dbReference type="AlphaFoldDB" id="A0A4R1FV01"/>
<name>A0A4R1FV01_9NOCA</name>
<dbReference type="PROSITE" id="PS00297">
    <property type="entry name" value="HSP70_1"/>
    <property type="match status" value="1"/>
</dbReference>
<dbReference type="InterPro" id="IPR043129">
    <property type="entry name" value="ATPase_NBD"/>
</dbReference>
<keyword evidence="6" id="KW-0143">Chaperone</keyword>
<dbReference type="FunFam" id="3.30.420.40:FF:000071">
    <property type="entry name" value="Molecular chaperone DnaK"/>
    <property type="match status" value="1"/>
</dbReference>
<dbReference type="GO" id="GO:0005524">
    <property type="term" value="F:ATP binding"/>
    <property type="evidence" value="ECO:0007669"/>
    <property type="project" value="UniProtKB-KW"/>
</dbReference>
<dbReference type="Gene3D" id="3.90.640.10">
    <property type="entry name" value="Actin, Chain A, domain 4"/>
    <property type="match status" value="1"/>
</dbReference>
<evidence type="ECO:0000313" key="9">
    <source>
        <dbReference type="Proteomes" id="UP000294856"/>
    </source>
</evidence>
<dbReference type="PROSITE" id="PS00329">
    <property type="entry name" value="HSP70_2"/>
    <property type="match status" value="1"/>
</dbReference>
<evidence type="ECO:0000256" key="4">
    <source>
        <dbReference type="ARBA" id="ARBA00022840"/>
    </source>
</evidence>
<sequence>MSARVIGIDLGTTYSAVAAINQARIPEIIPNRDGGSLTPSVVLFDGSDIVVGTSAKRQSSAFPLDTVQFIKRQMGNPDYRFYPESTDCSYRPEEISALILKSLVSNAGRELTEYVADAVITVPAYFDEAQRTATRQAGEIAGINVIGIVNEPTAAAVSFGLGRDYTGTLLVVDLGGGTLDVTVMRCGKDTFDVLAVGGDPQLGGYDFDNAIITWALAEFERAGGARFEEDSTAGAQLRERAEDAKRRLSTAESTTIFITHQEHSAKLRLTRTEFVELSRHLLTRCEYLVEEAVESAGLTYRDLDKVLLVGGSTRMPMVRDLVERVTGMPVDVSVHPDEAVALGAAIIGELRHAQAAGRAPSLAGRRNVEIRDVVSHGLGVVADNEHGVASNAMVVRPNLTVPCQVTADWFSTVVDRQKSLFLQVTEGDEDGVDPKYVRILGTAHLTLAQRPAGSPIRVVFSCDLDGTLHIEVVDLVDGTNLGEMEIDRDANLTATDVEASRSELIWAKVI</sequence>
<gene>
    <name evidence="8" type="ORF">DFR71_3750</name>
</gene>
<evidence type="ECO:0000256" key="2">
    <source>
        <dbReference type="ARBA" id="ARBA00022553"/>
    </source>
</evidence>
<protein>
    <submittedName>
        <fullName evidence="8">Molecular chaperone DnaK</fullName>
    </submittedName>
</protein>
<keyword evidence="2" id="KW-0597">Phosphoprotein</keyword>
<dbReference type="RefSeq" id="WP_067447158.1">
    <property type="nucleotide sequence ID" value="NZ_SMFR01000002.1"/>
</dbReference>
<dbReference type="GO" id="GO:0140662">
    <property type="term" value="F:ATP-dependent protein folding chaperone"/>
    <property type="evidence" value="ECO:0007669"/>
    <property type="project" value="InterPro"/>
</dbReference>
<dbReference type="Gene3D" id="3.30.420.40">
    <property type="match status" value="2"/>
</dbReference>
<evidence type="ECO:0000256" key="7">
    <source>
        <dbReference type="RuleBase" id="RU003322"/>
    </source>
</evidence>
<evidence type="ECO:0000256" key="3">
    <source>
        <dbReference type="ARBA" id="ARBA00022741"/>
    </source>
</evidence>
<evidence type="ECO:0000256" key="6">
    <source>
        <dbReference type="ARBA" id="ARBA00023186"/>
    </source>
</evidence>
<dbReference type="SUPFAM" id="SSF100920">
    <property type="entry name" value="Heat shock protein 70kD (HSP70), peptide-binding domain"/>
    <property type="match status" value="1"/>
</dbReference>
<evidence type="ECO:0000256" key="5">
    <source>
        <dbReference type="ARBA" id="ARBA00023016"/>
    </source>
</evidence>
<comment type="similarity">
    <text evidence="1 7">Belongs to the heat shock protein 70 family.</text>
</comment>
<dbReference type="STRING" id="1210063.GCA_001612665_01407"/>
<dbReference type="EMBL" id="SMFR01000002">
    <property type="protein sequence ID" value="TCJ97702.1"/>
    <property type="molecule type" value="Genomic_DNA"/>
</dbReference>
<keyword evidence="5" id="KW-0346">Stress response</keyword>
<dbReference type="InterPro" id="IPR029047">
    <property type="entry name" value="HSP70_peptide-bd_sf"/>
</dbReference>
<accession>A0A4R1FV01</accession>
<dbReference type="InterPro" id="IPR018181">
    <property type="entry name" value="Heat_shock_70_CS"/>
</dbReference>
<dbReference type="SUPFAM" id="SSF53067">
    <property type="entry name" value="Actin-like ATPase domain"/>
    <property type="match status" value="2"/>
</dbReference>
<dbReference type="PANTHER" id="PTHR19375">
    <property type="entry name" value="HEAT SHOCK PROTEIN 70KDA"/>
    <property type="match status" value="1"/>
</dbReference>
<dbReference type="FunFam" id="3.90.640.10:FF:000003">
    <property type="entry name" value="Molecular chaperone DnaK"/>
    <property type="match status" value="1"/>
</dbReference>
<reference evidence="8 9" key="1">
    <citation type="submission" date="2019-03" db="EMBL/GenBank/DDBJ databases">
        <title>Genomic Encyclopedia of Type Strains, Phase IV (KMG-IV): sequencing the most valuable type-strain genomes for metagenomic binning, comparative biology and taxonomic classification.</title>
        <authorList>
            <person name="Goeker M."/>
        </authorList>
    </citation>
    <scope>NUCLEOTIDE SEQUENCE [LARGE SCALE GENOMIC DNA]</scope>
    <source>
        <strain evidence="8 9">DSM 44684</strain>
    </source>
</reference>
<comment type="caution">
    <text evidence="8">The sequence shown here is derived from an EMBL/GenBank/DDBJ whole genome shotgun (WGS) entry which is preliminary data.</text>
</comment>
<evidence type="ECO:0000313" key="8">
    <source>
        <dbReference type="EMBL" id="TCJ97702.1"/>
    </source>
</evidence>
<keyword evidence="9" id="KW-1185">Reference proteome</keyword>
<keyword evidence="4 7" id="KW-0067">ATP-binding</keyword>
<dbReference type="Gene3D" id="2.60.34.10">
    <property type="entry name" value="Substrate Binding Domain Of DNAk, Chain A, domain 1"/>
    <property type="match status" value="1"/>
</dbReference>
<dbReference type="PROSITE" id="PS01036">
    <property type="entry name" value="HSP70_3"/>
    <property type="match status" value="1"/>
</dbReference>
<dbReference type="PRINTS" id="PR00301">
    <property type="entry name" value="HEATSHOCK70"/>
</dbReference>